<dbReference type="HOGENOM" id="CLU_000445_89_6_9"/>
<evidence type="ECO:0000256" key="3">
    <source>
        <dbReference type="ARBA" id="ARBA00012438"/>
    </source>
</evidence>
<feature type="domain" description="HAMP" evidence="15">
    <location>
        <begin position="283"/>
        <end position="335"/>
    </location>
</feature>
<dbReference type="AlphaFoldDB" id="F8FD21"/>
<keyword evidence="10" id="KW-0902">Two-component regulatory system</keyword>
<keyword evidence="6" id="KW-0808">Transferase</keyword>
<dbReference type="PATRIC" id="fig|1036673.3.peg.2631"/>
<feature type="region of interest" description="Disordered" evidence="12">
    <location>
        <begin position="144"/>
        <end position="210"/>
    </location>
</feature>
<dbReference type="SUPFAM" id="SSF55874">
    <property type="entry name" value="ATPase domain of HSP90 chaperone/DNA topoisomerase II/histidine kinase"/>
    <property type="match status" value="1"/>
</dbReference>
<dbReference type="InterPro" id="IPR036097">
    <property type="entry name" value="HisK_dim/P_sf"/>
</dbReference>
<dbReference type="EMBL" id="CP002869">
    <property type="protein sequence ID" value="AEI41438.1"/>
    <property type="molecule type" value="Genomic_DNA"/>
</dbReference>
<dbReference type="Gene3D" id="3.30.565.10">
    <property type="entry name" value="Histidine kinase-like ATPase, C-terminal domain"/>
    <property type="match status" value="1"/>
</dbReference>
<dbReference type="GO" id="GO:0005524">
    <property type="term" value="F:ATP binding"/>
    <property type="evidence" value="ECO:0007669"/>
    <property type="project" value="UniProtKB-KW"/>
</dbReference>
<evidence type="ECO:0000256" key="2">
    <source>
        <dbReference type="ARBA" id="ARBA00004651"/>
    </source>
</evidence>
<keyword evidence="9" id="KW-0067">ATP-binding</keyword>
<dbReference type="Gene3D" id="6.10.340.10">
    <property type="match status" value="1"/>
</dbReference>
<evidence type="ECO:0000313" key="16">
    <source>
        <dbReference type="EMBL" id="AEI41438.1"/>
    </source>
</evidence>
<keyword evidence="7" id="KW-0547">Nucleotide-binding</keyword>
<evidence type="ECO:0000256" key="7">
    <source>
        <dbReference type="ARBA" id="ARBA00022741"/>
    </source>
</evidence>
<dbReference type="CDD" id="cd00082">
    <property type="entry name" value="HisKA"/>
    <property type="match status" value="1"/>
</dbReference>
<evidence type="ECO:0000256" key="9">
    <source>
        <dbReference type="ARBA" id="ARBA00022840"/>
    </source>
</evidence>
<dbReference type="SMART" id="SM00304">
    <property type="entry name" value="HAMP"/>
    <property type="match status" value="1"/>
</dbReference>
<feature type="transmembrane region" description="Helical" evidence="13">
    <location>
        <begin position="12"/>
        <end position="36"/>
    </location>
</feature>
<feature type="transmembrane region" description="Helical" evidence="13">
    <location>
        <begin position="263"/>
        <end position="282"/>
    </location>
</feature>
<evidence type="ECO:0000256" key="10">
    <source>
        <dbReference type="ARBA" id="ARBA00023012"/>
    </source>
</evidence>
<dbReference type="KEGG" id="pms:KNP414_02879"/>
<comment type="catalytic activity">
    <reaction evidence="1">
        <text>ATP + protein L-histidine = ADP + protein N-phospho-L-histidine.</text>
        <dbReference type="EC" id="2.7.13.3"/>
    </reaction>
</comment>
<comment type="subcellular location">
    <subcellularLocation>
        <location evidence="2">Cell membrane</location>
        <topology evidence="2">Multi-pass membrane protein</topology>
    </subcellularLocation>
</comment>
<dbReference type="PROSITE" id="PS50885">
    <property type="entry name" value="HAMP"/>
    <property type="match status" value="1"/>
</dbReference>
<dbReference type="InterPro" id="IPR005467">
    <property type="entry name" value="His_kinase_dom"/>
</dbReference>
<dbReference type="SUPFAM" id="SSF158472">
    <property type="entry name" value="HAMP domain-like"/>
    <property type="match status" value="1"/>
</dbReference>
<name>F8FD21_PAEMK</name>
<dbReference type="SMART" id="SM00388">
    <property type="entry name" value="HisKA"/>
    <property type="match status" value="1"/>
</dbReference>
<dbReference type="EC" id="2.7.13.3" evidence="3"/>
<reference evidence="17" key="1">
    <citation type="submission" date="2011-06" db="EMBL/GenBank/DDBJ databases">
        <title>Complete genome sequence of Paenibacillus mucilaginosus KNP414.</title>
        <authorList>
            <person name="Wang J."/>
            <person name="Hu S."/>
            <person name="Hu X."/>
            <person name="Zhang B."/>
            <person name="Dong D."/>
            <person name="Zhang S."/>
            <person name="Zhao K."/>
            <person name="Wu D."/>
        </authorList>
    </citation>
    <scope>NUCLEOTIDE SEQUENCE [LARGE SCALE GENOMIC DNA]</scope>
    <source>
        <strain evidence="17">KNP414</strain>
    </source>
</reference>
<evidence type="ECO:0000256" key="1">
    <source>
        <dbReference type="ARBA" id="ARBA00000085"/>
    </source>
</evidence>
<dbReference type="FunFam" id="1.10.287.130:FF:000001">
    <property type="entry name" value="Two-component sensor histidine kinase"/>
    <property type="match status" value="1"/>
</dbReference>
<keyword evidence="4" id="KW-1003">Cell membrane</keyword>
<evidence type="ECO:0000256" key="13">
    <source>
        <dbReference type="SAM" id="Phobius"/>
    </source>
</evidence>
<evidence type="ECO:0000259" key="14">
    <source>
        <dbReference type="PROSITE" id="PS50109"/>
    </source>
</evidence>
<accession>F8FD21</accession>
<dbReference type="PANTHER" id="PTHR42878:SF7">
    <property type="entry name" value="SENSOR HISTIDINE KINASE GLRK"/>
    <property type="match status" value="1"/>
</dbReference>
<dbReference type="PRINTS" id="PR00344">
    <property type="entry name" value="BCTRLSENSOR"/>
</dbReference>
<dbReference type="InterPro" id="IPR004358">
    <property type="entry name" value="Sig_transdc_His_kin-like_C"/>
</dbReference>
<dbReference type="InterPro" id="IPR003660">
    <property type="entry name" value="HAMP_dom"/>
</dbReference>
<dbReference type="InterPro" id="IPR036890">
    <property type="entry name" value="HATPase_C_sf"/>
</dbReference>
<keyword evidence="13" id="KW-0812">Transmembrane</keyword>
<proteinExistence type="predicted"/>
<dbReference type="Proteomes" id="UP000006620">
    <property type="component" value="Chromosome"/>
</dbReference>
<sequence>MIGRFLGRWMRSLYIQIFLSFLATCILFFGGLALFWNSYFTDFFYKDKKELLRSRSAEVVKLLPSYEEGSVSNREMRFGTRIIARGFNGMIWLVDAKGTVLSGSSEREGSTLPEELKGLFADGLNGGSGFYAATLKGEPFPVGGGSVVPPFGQGGGGGGGGSGGSRSGSPPENNAAAGTGTDPGRQEAGRSGAAPAETTAAAPGAAPGNPVPLPDRLGLVGPADESLLVYYTPAELHGEPIVILMLMPALEVSEALSAVRLNILVPLLFSMIAVGAILFILSRKLAGPLQRMSRAALEVADGDFTTRVPVTSRDEVGELAGSFNFMVDQLQQWEDTRQEFLAHVSHELRSPLTSLRGLIVAMNDGIIPPDKVSHYLRICDGEVQRLQRLVNDLLDLARIQNGTDVFRLRPVKVSEHVRQTLELVRPDAEEKGLALVMSAPSRSAAELRCELDPDRFSQVLLNLIYNAIRFTPEGGTITVELQAEEGEAAVYVRDTGIGMSEEELSRIWDRFYKADASRTGGAEGTGLGLTIVKHLVGGMNGLITAESVPGEGTAFRVAFPLHTPEHRGTGGGTEA</sequence>
<organism evidence="16 17">
    <name type="scientific">Paenibacillus mucilaginosus (strain KNP414)</name>
    <dbReference type="NCBI Taxonomy" id="1036673"/>
    <lineage>
        <taxon>Bacteria</taxon>
        <taxon>Bacillati</taxon>
        <taxon>Bacillota</taxon>
        <taxon>Bacilli</taxon>
        <taxon>Bacillales</taxon>
        <taxon>Paenibacillaceae</taxon>
        <taxon>Paenibacillus</taxon>
    </lineage>
</organism>
<dbReference type="RefSeq" id="WP_013916599.1">
    <property type="nucleotide sequence ID" value="NC_015690.1"/>
</dbReference>
<evidence type="ECO:0000256" key="8">
    <source>
        <dbReference type="ARBA" id="ARBA00022777"/>
    </source>
</evidence>
<dbReference type="PANTHER" id="PTHR42878">
    <property type="entry name" value="TWO-COMPONENT HISTIDINE KINASE"/>
    <property type="match status" value="1"/>
</dbReference>
<keyword evidence="13" id="KW-1133">Transmembrane helix</keyword>
<dbReference type="PROSITE" id="PS50109">
    <property type="entry name" value="HIS_KIN"/>
    <property type="match status" value="1"/>
</dbReference>
<dbReference type="GO" id="GO:0030295">
    <property type="term" value="F:protein kinase activator activity"/>
    <property type="evidence" value="ECO:0007669"/>
    <property type="project" value="TreeGrafter"/>
</dbReference>
<keyword evidence="8 16" id="KW-0418">Kinase</keyword>
<keyword evidence="11 13" id="KW-0472">Membrane</keyword>
<dbReference type="Pfam" id="PF02518">
    <property type="entry name" value="HATPase_c"/>
    <property type="match status" value="1"/>
</dbReference>
<dbReference type="FunFam" id="3.30.565.10:FF:000006">
    <property type="entry name" value="Sensor histidine kinase WalK"/>
    <property type="match status" value="1"/>
</dbReference>
<dbReference type="InterPro" id="IPR050351">
    <property type="entry name" value="BphY/WalK/GraS-like"/>
</dbReference>
<feature type="compositionally biased region" description="Gly residues" evidence="12">
    <location>
        <begin position="144"/>
        <end position="166"/>
    </location>
</feature>
<reference evidence="16 17" key="2">
    <citation type="journal article" date="2013" name="Genome Announc.">
        <title>Genome Sequence of Growth-Improving Paenibacillus mucilaginosus Strain KNP414.</title>
        <authorList>
            <person name="Lu J.J."/>
            <person name="Wang J.F."/>
            <person name="Hu X.F."/>
        </authorList>
    </citation>
    <scope>NUCLEOTIDE SEQUENCE [LARGE SCALE GENOMIC DNA]</scope>
    <source>
        <strain evidence="16 17">KNP414</strain>
    </source>
</reference>
<dbReference type="InterPro" id="IPR003594">
    <property type="entry name" value="HATPase_dom"/>
</dbReference>
<dbReference type="GO" id="GO:0005886">
    <property type="term" value="C:plasma membrane"/>
    <property type="evidence" value="ECO:0007669"/>
    <property type="project" value="UniProtKB-SubCell"/>
</dbReference>
<dbReference type="SMART" id="SM00387">
    <property type="entry name" value="HATPase_c"/>
    <property type="match status" value="1"/>
</dbReference>
<dbReference type="Pfam" id="PF00512">
    <property type="entry name" value="HisKA"/>
    <property type="match status" value="1"/>
</dbReference>
<evidence type="ECO:0000256" key="6">
    <source>
        <dbReference type="ARBA" id="ARBA00022679"/>
    </source>
</evidence>
<dbReference type="Pfam" id="PF00672">
    <property type="entry name" value="HAMP"/>
    <property type="match status" value="1"/>
</dbReference>
<dbReference type="GO" id="GO:0007234">
    <property type="term" value="P:osmosensory signaling via phosphorelay pathway"/>
    <property type="evidence" value="ECO:0007669"/>
    <property type="project" value="TreeGrafter"/>
</dbReference>
<evidence type="ECO:0000256" key="5">
    <source>
        <dbReference type="ARBA" id="ARBA00022553"/>
    </source>
</evidence>
<dbReference type="GO" id="GO:0000155">
    <property type="term" value="F:phosphorelay sensor kinase activity"/>
    <property type="evidence" value="ECO:0007669"/>
    <property type="project" value="InterPro"/>
</dbReference>
<evidence type="ECO:0000313" key="17">
    <source>
        <dbReference type="Proteomes" id="UP000006620"/>
    </source>
</evidence>
<dbReference type="GO" id="GO:0000156">
    <property type="term" value="F:phosphorelay response regulator activity"/>
    <property type="evidence" value="ECO:0007669"/>
    <property type="project" value="TreeGrafter"/>
</dbReference>
<dbReference type="InterPro" id="IPR003661">
    <property type="entry name" value="HisK_dim/P_dom"/>
</dbReference>
<keyword evidence="5" id="KW-0597">Phosphoprotein</keyword>
<gene>
    <name evidence="16" type="ordered locus">KNP414_02879</name>
</gene>
<feature type="compositionally biased region" description="Low complexity" evidence="12">
    <location>
        <begin position="192"/>
        <end position="208"/>
    </location>
</feature>
<dbReference type="Gene3D" id="1.10.287.130">
    <property type="match status" value="1"/>
</dbReference>
<feature type="domain" description="Histidine kinase" evidence="14">
    <location>
        <begin position="343"/>
        <end position="563"/>
    </location>
</feature>
<evidence type="ECO:0000256" key="12">
    <source>
        <dbReference type="SAM" id="MobiDB-lite"/>
    </source>
</evidence>
<evidence type="ECO:0000256" key="4">
    <source>
        <dbReference type="ARBA" id="ARBA00022475"/>
    </source>
</evidence>
<evidence type="ECO:0000256" key="11">
    <source>
        <dbReference type="ARBA" id="ARBA00023136"/>
    </source>
</evidence>
<dbReference type="CDD" id="cd00075">
    <property type="entry name" value="HATPase"/>
    <property type="match status" value="1"/>
</dbReference>
<protein>
    <recommendedName>
        <fullName evidence="3">histidine kinase</fullName>
        <ecNumber evidence="3">2.7.13.3</ecNumber>
    </recommendedName>
</protein>
<dbReference type="CDD" id="cd06225">
    <property type="entry name" value="HAMP"/>
    <property type="match status" value="1"/>
</dbReference>
<dbReference type="SUPFAM" id="SSF47384">
    <property type="entry name" value="Homodimeric domain of signal transducing histidine kinase"/>
    <property type="match status" value="1"/>
</dbReference>
<evidence type="ECO:0000259" key="15">
    <source>
        <dbReference type="PROSITE" id="PS50885"/>
    </source>
</evidence>